<proteinExistence type="inferred from homology"/>
<evidence type="ECO:0000256" key="5">
    <source>
        <dbReference type="ARBA" id="ARBA00022692"/>
    </source>
</evidence>
<dbReference type="InterPro" id="IPR002293">
    <property type="entry name" value="AA/rel_permease1"/>
</dbReference>
<evidence type="ECO:0000256" key="1">
    <source>
        <dbReference type="ARBA" id="ARBA00002249"/>
    </source>
</evidence>
<feature type="transmembrane region" description="Helical" evidence="8">
    <location>
        <begin position="416"/>
        <end position="438"/>
    </location>
</feature>
<keyword evidence="6 8" id="KW-1133">Transmembrane helix</keyword>
<feature type="transmembrane region" description="Helical" evidence="8">
    <location>
        <begin position="450"/>
        <end position="470"/>
    </location>
</feature>
<feature type="transmembrane region" description="Helical" evidence="8">
    <location>
        <begin position="179"/>
        <end position="200"/>
    </location>
</feature>
<organism evidence="9 10">
    <name type="scientific">Mycolicibacterium frederiksbergense</name>
    <dbReference type="NCBI Taxonomy" id="117567"/>
    <lineage>
        <taxon>Bacteria</taxon>
        <taxon>Bacillati</taxon>
        <taxon>Actinomycetota</taxon>
        <taxon>Actinomycetes</taxon>
        <taxon>Mycobacteriales</taxon>
        <taxon>Mycobacteriaceae</taxon>
        <taxon>Mycolicibacterium</taxon>
    </lineage>
</organism>
<keyword evidence="7 8" id="KW-0472">Membrane</keyword>
<sequence length="491" mass="52384">MATTNAQQPESDSIATRTEGHITQSLYWWDGFAISLSIPAALFIGIGYTIGALGAIPAIILSFLAAVFAALQNVIYSEMSSMFPQKSGGIAVYANEGWKNRNVFAGPIAAFGYWFAWASSLAIYSLQIGSLLKAQWFSSLTGTVPFLGNELGIEHLFAVLILLLSWGFNILGMRVAMSAIYVTGALVIVPILAFILAPLFTDAWSASLLSADWTAGGFPVWKVIAAWALIQFWSVYGIEAVATFTPEYKKPARDSRRALRMAGVFCVVVYALVPLGVGGVVGKEEIAQDPTAFYVTAFERIFGAQGAFMTVCIIAGLVLLMVMTTADGGRVLHGCANNGLTIKQLSALNRFGVPGRAMSMDVILNIILIFVVGSTLAVVVAGMIGIIVCHILALLGYVFLRRAGVAPNRETKLPRFWVGIAMAIAGVDAVVLVVGAANAGITGYGGLREILISIAVLSISVLLYIIRRVVQDGSPLRLRNPEPIDVAPEAR</sequence>
<keyword evidence="4" id="KW-1003">Cell membrane</keyword>
<dbReference type="RefSeq" id="WP_280832530.1">
    <property type="nucleotide sequence ID" value="NZ_JARXVE010000003.1"/>
</dbReference>
<feature type="transmembrane region" description="Helical" evidence="8">
    <location>
        <begin position="301"/>
        <end position="322"/>
    </location>
</feature>
<evidence type="ECO:0000256" key="6">
    <source>
        <dbReference type="ARBA" id="ARBA00022989"/>
    </source>
</evidence>
<evidence type="ECO:0000256" key="2">
    <source>
        <dbReference type="ARBA" id="ARBA00004651"/>
    </source>
</evidence>
<dbReference type="Proteomes" id="UP001160130">
    <property type="component" value="Unassembled WGS sequence"/>
</dbReference>
<evidence type="ECO:0000256" key="3">
    <source>
        <dbReference type="ARBA" id="ARBA00009523"/>
    </source>
</evidence>
<feature type="transmembrane region" description="Helical" evidence="8">
    <location>
        <begin position="26"/>
        <end position="50"/>
    </location>
</feature>
<gene>
    <name evidence="9" type="ORF">M2272_002568</name>
</gene>
<feature type="transmembrane region" description="Helical" evidence="8">
    <location>
        <begin position="259"/>
        <end position="281"/>
    </location>
</feature>
<evidence type="ECO:0000313" key="10">
    <source>
        <dbReference type="Proteomes" id="UP001160130"/>
    </source>
</evidence>
<keyword evidence="5 8" id="KW-0812">Transmembrane</keyword>
<comment type="similarity">
    <text evidence="3">Belongs to the amino acid-polyamine-organocation (APC) superfamily.</text>
</comment>
<dbReference type="PANTHER" id="PTHR42770">
    <property type="entry name" value="AMINO ACID TRANSPORTER-RELATED"/>
    <property type="match status" value="1"/>
</dbReference>
<evidence type="ECO:0000256" key="8">
    <source>
        <dbReference type="SAM" id="Phobius"/>
    </source>
</evidence>
<reference evidence="9 10" key="1">
    <citation type="submission" date="2023-04" db="EMBL/GenBank/DDBJ databases">
        <title>Forest soil microbial communities from Buena Vista Peninsula, Colon Province, Panama.</title>
        <authorList>
            <person name="Bouskill N."/>
        </authorList>
    </citation>
    <scope>NUCLEOTIDE SEQUENCE [LARGE SCALE GENOMIC DNA]</scope>
    <source>
        <strain evidence="9 10">AC80</strain>
    </source>
</reference>
<comment type="subcellular location">
    <subcellularLocation>
        <location evidence="2">Cell membrane</location>
        <topology evidence="2">Multi-pass membrane protein</topology>
    </subcellularLocation>
</comment>
<comment type="caution">
    <text evidence="9">The sequence shown here is derived from an EMBL/GenBank/DDBJ whole genome shotgun (WGS) entry which is preliminary data.</text>
</comment>
<accession>A0ABT6KZ06</accession>
<keyword evidence="10" id="KW-1185">Reference proteome</keyword>
<feature type="transmembrane region" description="Helical" evidence="8">
    <location>
        <begin position="56"/>
        <end position="76"/>
    </location>
</feature>
<evidence type="ECO:0000256" key="4">
    <source>
        <dbReference type="ARBA" id="ARBA00022475"/>
    </source>
</evidence>
<feature type="transmembrane region" description="Helical" evidence="8">
    <location>
        <begin position="220"/>
        <end position="238"/>
    </location>
</feature>
<protein>
    <submittedName>
        <fullName evidence="9">Amino acid transporter</fullName>
    </submittedName>
</protein>
<evidence type="ECO:0000256" key="7">
    <source>
        <dbReference type="ARBA" id="ARBA00023136"/>
    </source>
</evidence>
<dbReference type="InterPro" id="IPR050367">
    <property type="entry name" value="APC_superfamily"/>
</dbReference>
<dbReference type="PIRSF" id="PIRSF006060">
    <property type="entry name" value="AA_transporter"/>
    <property type="match status" value="1"/>
</dbReference>
<name>A0ABT6KZ06_9MYCO</name>
<dbReference type="PANTHER" id="PTHR42770:SF11">
    <property type="entry name" value="INNER MEMBRANE TRANSPORT PROTEIN YBAT"/>
    <property type="match status" value="1"/>
</dbReference>
<dbReference type="Gene3D" id="1.20.1740.10">
    <property type="entry name" value="Amino acid/polyamine transporter I"/>
    <property type="match status" value="1"/>
</dbReference>
<comment type="function">
    <text evidence="1">Probable amino-acid or metabolite transport protein.</text>
</comment>
<dbReference type="Pfam" id="PF13520">
    <property type="entry name" value="AA_permease_2"/>
    <property type="match status" value="1"/>
</dbReference>
<evidence type="ECO:0000313" key="9">
    <source>
        <dbReference type="EMBL" id="MDH6195928.1"/>
    </source>
</evidence>
<dbReference type="EMBL" id="JARXVE010000003">
    <property type="protein sequence ID" value="MDH6195928.1"/>
    <property type="molecule type" value="Genomic_DNA"/>
</dbReference>
<feature type="transmembrane region" description="Helical" evidence="8">
    <location>
        <begin position="152"/>
        <end position="172"/>
    </location>
</feature>
<feature type="transmembrane region" description="Helical" evidence="8">
    <location>
        <begin position="108"/>
        <end position="132"/>
    </location>
</feature>
<feature type="transmembrane region" description="Helical" evidence="8">
    <location>
        <begin position="378"/>
        <end position="400"/>
    </location>
</feature>